<keyword evidence="2" id="KW-1185">Reference proteome</keyword>
<dbReference type="EMBL" id="JAUDFV010000110">
    <property type="protein sequence ID" value="KAL2731078.1"/>
    <property type="molecule type" value="Genomic_DNA"/>
</dbReference>
<comment type="caution">
    <text evidence="1">The sequence shown here is derived from an EMBL/GenBank/DDBJ whole genome shotgun (WGS) entry which is preliminary data.</text>
</comment>
<proteinExistence type="predicted"/>
<organism evidence="1 2">
    <name type="scientific">Vespula squamosa</name>
    <name type="common">Southern yellow jacket</name>
    <name type="synonym">Wasp</name>
    <dbReference type="NCBI Taxonomy" id="30214"/>
    <lineage>
        <taxon>Eukaryota</taxon>
        <taxon>Metazoa</taxon>
        <taxon>Ecdysozoa</taxon>
        <taxon>Arthropoda</taxon>
        <taxon>Hexapoda</taxon>
        <taxon>Insecta</taxon>
        <taxon>Pterygota</taxon>
        <taxon>Neoptera</taxon>
        <taxon>Endopterygota</taxon>
        <taxon>Hymenoptera</taxon>
        <taxon>Apocrita</taxon>
        <taxon>Aculeata</taxon>
        <taxon>Vespoidea</taxon>
        <taxon>Vespidae</taxon>
        <taxon>Vespinae</taxon>
        <taxon>Vespula</taxon>
    </lineage>
</organism>
<name>A0ABD2BEB3_VESSQ</name>
<evidence type="ECO:0000313" key="2">
    <source>
        <dbReference type="Proteomes" id="UP001607302"/>
    </source>
</evidence>
<dbReference type="Proteomes" id="UP001607302">
    <property type="component" value="Unassembled WGS sequence"/>
</dbReference>
<evidence type="ECO:0000313" key="1">
    <source>
        <dbReference type="EMBL" id="KAL2731078.1"/>
    </source>
</evidence>
<accession>A0ABD2BEB3</accession>
<sequence>MVQRNAFTFFAQGVGCALTGQANVPFLRGKLSIAARSRVLAGCGNPRSASNLSGINMIYGLKITPRGSSLYRIRSPFPLCERDSEQYRGKKSRCRLARMEVLMESNFIRARIISQFILQQRNQWHTMSLPADHRRFAPYNRVRLEKEEKQIPKSNYFPEDPRAPAARI</sequence>
<protein>
    <submittedName>
        <fullName evidence="1">Uncharacterized protein</fullName>
    </submittedName>
</protein>
<reference evidence="1 2" key="1">
    <citation type="journal article" date="2024" name="Ann. Entomol. Soc. Am.">
        <title>Genomic analyses of the southern and eastern yellowjacket wasps (Hymenoptera: Vespidae) reveal evolutionary signatures of social life.</title>
        <authorList>
            <person name="Catto M.A."/>
            <person name="Caine P.B."/>
            <person name="Orr S.E."/>
            <person name="Hunt B.G."/>
            <person name="Goodisman M.A.D."/>
        </authorList>
    </citation>
    <scope>NUCLEOTIDE SEQUENCE [LARGE SCALE GENOMIC DNA]</scope>
    <source>
        <strain evidence="1">233</strain>
        <tissue evidence="1">Head and thorax</tissue>
    </source>
</reference>
<dbReference type="AlphaFoldDB" id="A0ABD2BEB3"/>
<gene>
    <name evidence="1" type="ORF">V1478_005491</name>
</gene>